<feature type="domain" description="MTTase N-terminal" evidence="11">
    <location>
        <begin position="3"/>
        <end position="120"/>
    </location>
</feature>
<name>A0ABZ2H1B3_9GAMM</name>
<dbReference type="InterPro" id="IPR013848">
    <property type="entry name" value="Methylthiotransferase_N"/>
</dbReference>
<dbReference type="PROSITE" id="PS51449">
    <property type="entry name" value="MTTASE_N"/>
    <property type="match status" value="1"/>
</dbReference>
<dbReference type="InterPro" id="IPR058240">
    <property type="entry name" value="rSAM_sf"/>
</dbReference>
<dbReference type="InterPro" id="IPR006638">
    <property type="entry name" value="Elp3/MiaA/NifB-like_rSAM"/>
</dbReference>
<reference evidence="13" key="1">
    <citation type="submission" date="2023-09" db="EMBL/GenBank/DDBJ databases">
        <title>Genomes of two closely related lineages of the louse Polyplax serrata with different host specificities.</title>
        <authorList>
            <person name="Martinu J."/>
            <person name="Tarabai H."/>
            <person name="Stefka J."/>
            <person name="Hypsa V."/>
        </authorList>
    </citation>
    <scope>NUCLEOTIDE SEQUENCE [LARGE SCALE GENOMIC DNA]</scope>
    <source>
        <strain evidence="13">HR10_N</strain>
    </source>
</reference>
<dbReference type="SFLD" id="SFLDF00273">
    <property type="entry name" value="(dimethylallyl)adenosine_tRNA"/>
    <property type="match status" value="1"/>
</dbReference>
<dbReference type="InterPro" id="IPR006463">
    <property type="entry name" value="MiaB_methiolase"/>
</dbReference>
<dbReference type="Pfam" id="PF04055">
    <property type="entry name" value="Radical_SAM"/>
    <property type="match status" value="1"/>
</dbReference>
<evidence type="ECO:0000259" key="11">
    <source>
        <dbReference type="PROSITE" id="PS51449"/>
    </source>
</evidence>
<evidence type="ECO:0000256" key="5">
    <source>
        <dbReference type="ARBA" id="ARBA00022723"/>
    </source>
</evidence>
<dbReference type="PROSITE" id="PS51918">
    <property type="entry name" value="RADICAL_SAM"/>
    <property type="match status" value="1"/>
</dbReference>
<keyword evidence="9" id="KW-0963">Cytoplasm</keyword>
<dbReference type="InterPro" id="IPR020612">
    <property type="entry name" value="Methylthiotransferase_CS"/>
</dbReference>
<proteinExistence type="inferred from homology"/>
<comment type="subunit">
    <text evidence="9">Monomer.</text>
</comment>
<dbReference type="SFLD" id="SFLDS00029">
    <property type="entry name" value="Radical_SAM"/>
    <property type="match status" value="1"/>
</dbReference>
<dbReference type="InterPro" id="IPR002792">
    <property type="entry name" value="TRAM_dom"/>
</dbReference>
<feature type="domain" description="Radical SAM core" evidence="12">
    <location>
        <begin position="143"/>
        <end position="375"/>
    </location>
</feature>
<dbReference type="SFLD" id="SFLDG01061">
    <property type="entry name" value="methylthiotransferase"/>
    <property type="match status" value="1"/>
</dbReference>
<dbReference type="HAMAP" id="MF_01864">
    <property type="entry name" value="tRNA_metthiotr_MiaB"/>
    <property type="match status" value="1"/>
</dbReference>
<dbReference type="NCBIfam" id="TIGR00089">
    <property type="entry name" value="MiaB/RimO family radical SAM methylthiotransferase"/>
    <property type="match status" value="1"/>
</dbReference>
<dbReference type="PANTHER" id="PTHR43020">
    <property type="entry name" value="CDK5 REGULATORY SUBUNIT-ASSOCIATED PROTEIN 1"/>
    <property type="match status" value="1"/>
</dbReference>
<dbReference type="Pfam" id="PF01938">
    <property type="entry name" value="TRAM"/>
    <property type="match status" value="1"/>
</dbReference>
<evidence type="ECO:0000259" key="12">
    <source>
        <dbReference type="PROSITE" id="PS51918"/>
    </source>
</evidence>
<keyword evidence="2 9" id="KW-0004">4Fe-4S</keyword>
<dbReference type="Pfam" id="PF00919">
    <property type="entry name" value="UPF0004"/>
    <property type="match status" value="1"/>
</dbReference>
<keyword evidence="6 9" id="KW-0408">Iron</keyword>
<keyword evidence="3 9" id="KW-0808">Transferase</keyword>
<dbReference type="InterPro" id="IPR005839">
    <property type="entry name" value="Methylthiotransferase"/>
</dbReference>
<comment type="function">
    <text evidence="1 9">Catalyzes the methylthiolation of N6-(dimethylallyl)adenosine (i(6)A), leading to the formation of 2-methylthio-N6-(dimethylallyl)adenosine (ms(2)i(6)A) at position 37 in tRNAs that read codons beginning with uridine.</text>
</comment>
<feature type="binding site" evidence="9">
    <location>
        <position position="12"/>
    </location>
    <ligand>
        <name>[4Fe-4S] cluster</name>
        <dbReference type="ChEBI" id="CHEBI:49883"/>
        <label>1</label>
    </ligand>
</feature>
<evidence type="ECO:0000256" key="8">
    <source>
        <dbReference type="ARBA" id="ARBA00033765"/>
    </source>
</evidence>
<dbReference type="Gene3D" id="3.80.30.20">
    <property type="entry name" value="tm_1862 like domain"/>
    <property type="match status" value="1"/>
</dbReference>
<dbReference type="Gene3D" id="3.40.50.12160">
    <property type="entry name" value="Methylthiotransferase, N-terminal domain"/>
    <property type="match status" value="1"/>
</dbReference>
<comment type="similarity">
    <text evidence="9">Belongs to the methylthiotransferase family. MiaB subfamily.</text>
</comment>
<evidence type="ECO:0000256" key="7">
    <source>
        <dbReference type="ARBA" id="ARBA00023014"/>
    </source>
</evidence>
<dbReference type="InterPro" id="IPR007197">
    <property type="entry name" value="rSAM"/>
</dbReference>
<gene>
    <name evidence="9 13" type="primary">miaB</name>
    <name evidence="13" type="ORF">RQL38_00195</name>
</gene>
<dbReference type="SFLD" id="SFLDG01082">
    <property type="entry name" value="B12-binding_domain_containing"/>
    <property type="match status" value="1"/>
</dbReference>
<evidence type="ECO:0000259" key="10">
    <source>
        <dbReference type="PROSITE" id="PS50926"/>
    </source>
</evidence>
<keyword evidence="14" id="KW-1185">Reference proteome</keyword>
<dbReference type="PROSITE" id="PS50926">
    <property type="entry name" value="TRAM"/>
    <property type="match status" value="1"/>
</dbReference>
<comment type="catalytic activity">
    <reaction evidence="9">
        <text>N(6)-dimethylallyladenosine(37) in tRNA + (sulfur carrier)-SH + AH2 + 2 S-adenosyl-L-methionine = 2-methylsulfanyl-N(6)-dimethylallyladenosine(37) in tRNA + (sulfur carrier)-H + 5'-deoxyadenosine + L-methionine + A + S-adenosyl-L-homocysteine + 2 H(+)</text>
        <dbReference type="Rhea" id="RHEA:37067"/>
        <dbReference type="Rhea" id="RHEA-COMP:10375"/>
        <dbReference type="Rhea" id="RHEA-COMP:10376"/>
        <dbReference type="Rhea" id="RHEA-COMP:14737"/>
        <dbReference type="Rhea" id="RHEA-COMP:14739"/>
        <dbReference type="ChEBI" id="CHEBI:13193"/>
        <dbReference type="ChEBI" id="CHEBI:15378"/>
        <dbReference type="ChEBI" id="CHEBI:17319"/>
        <dbReference type="ChEBI" id="CHEBI:17499"/>
        <dbReference type="ChEBI" id="CHEBI:29917"/>
        <dbReference type="ChEBI" id="CHEBI:57844"/>
        <dbReference type="ChEBI" id="CHEBI:57856"/>
        <dbReference type="ChEBI" id="CHEBI:59789"/>
        <dbReference type="ChEBI" id="CHEBI:64428"/>
        <dbReference type="ChEBI" id="CHEBI:74415"/>
        <dbReference type="ChEBI" id="CHEBI:74417"/>
        <dbReference type="EC" id="2.8.4.3"/>
    </reaction>
</comment>
<keyword evidence="9" id="KW-0819">tRNA processing</keyword>
<evidence type="ECO:0000256" key="3">
    <source>
        <dbReference type="ARBA" id="ARBA00022679"/>
    </source>
</evidence>
<dbReference type="PROSITE" id="PS01278">
    <property type="entry name" value="MTTASE_RADICAL"/>
    <property type="match status" value="1"/>
</dbReference>
<feature type="binding site" evidence="9">
    <location>
        <position position="83"/>
    </location>
    <ligand>
        <name>[4Fe-4S] cluster</name>
        <dbReference type="ChEBI" id="CHEBI:49883"/>
        <label>1</label>
    </ligand>
</feature>
<dbReference type="EC" id="2.8.4.3" evidence="8 9"/>
<feature type="binding site" evidence="9">
    <location>
        <position position="157"/>
    </location>
    <ligand>
        <name>[4Fe-4S] cluster</name>
        <dbReference type="ChEBI" id="CHEBI:49883"/>
        <label>2</label>
        <note>4Fe-4S-S-AdoMet</note>
    </ligand>
</feature>
<dbReference type="PANTHER" id="PTHR43020:SF2">
    <property type="entry name" value="MITOCHONDRIAL TRNA METHYLTHIOTRANSFERASE CDK5RAP1"/>
    <property type="match status" value="1"/>
</dbReference>
<comment type="subcellular location">
    <subcellularLocation>
        <location evidence="9">Cytoplasm</location>
    </subcellularLocation>
</comment>
<dbReference type="InterPro" id="IPR023404">
    <property type="entry name" value="rSAM_horseshoe"/>
</dbReference>
<evidence type="ECO:0000256" key="1">
    <source>
        <dbReference type="ARBA" id="ARBA00003234"/>
    </source>
</evidence>
<keyword evidence="5 9" id="KW-0479">Metal-binding</keyword>
<organism evidence="13 14">
    <name type="scientific">Candidatus Legionella polyplacis</name>
    <dbReference type="NCBI Taxonomy" id="2005262"/>
    <lineage>
        <taxon>Bacteria</taxon>
        <taxon>Pseudomonadati</taxon>
        <taxon>Pseudomonadota</taxon>
        <taxon>Gammaproteobacteria</taxon>
        <taxon>Legionellales</taxon>
        <taxon>Legionellaceae</taxon>
        <taxon>Legionella</taxon>
    </lineage>
</organism>
<evidence type="ECO:0000313" key="13">
    <source>
        <dbReference type="EMBL" id="WWR12055.1"/>
    </source>
</evidence>
<dbReference type="RefSeq" id="WP_338521638.1">
    <property type="nucleotide sequence ID" value="NZ_CP135136.1"/>
</dbReference>
<dbReference type="SMART" id="SM00729">
    <property type="entry name" value="Elp3"/>
    <property type="match status" value="1"/>
</dbReference>
<evidence type="ECO:0000256" key="2">
    <source>
        <dbReference type="ARBA" id="ARBA00022485"/>
    </source>
</evidence>
<feature type="domain" description="TRAM" evidence="10">
    <location>
        <begin position="378"/>
        <end position="441"/>
    </location>
</feature>
<comment type="cofactor">
    <cofactor evidence="9">
        <name>[4Fe-4S] cluster</name>
        <dbReference type="ChEBI" id="CHEBI:49883"/>
    </cofactor>
    <text evidence="9">Binds 2 [4Fe-4S] clusters. One cluster is coordinated with 3 cysteines and an exchangeable S-adenosyl-L-methionine.</text>
</comment>
<sequence>MIKTLYIKTYGCQMNQYDSDKIFEILYKSHKITLVKNILKADIIILNTCSVREKPQEKIFSELGKLNKIQKKKSNTIIGIGGCLSVQEGINLIKRAPCINIIFGPQTIHKLPNLLDKYLNTKKTVIDINFSETEKFKYLPKSKHKNPTALIPIMEGCNKYCSYCIVPYTRGEEIHRSFDEILKECYELSLNGIKEIILLGQNVNSYKGVTKNGNNADLALLIKYIASIDKIGRIRFLTSHPLEFSHTLINVYQYTNKLVSHIHLPVQSGSDKILKLMKRDYSIKEFKKIIKKIKKIRSKIRISTDIIVGFPGESDEDFQKTIDLVKEIKFDTSFYFIFSPRPGTIASEFQDNISIKTKKQRLKTLQNLLLHYSNKYSQSLVNTIQIILVTNISKKNSQQLCGRTECNRIVNFDGPITLIGHFVKVYITESLPNSLRGRFLKICNI</sequence>
<keyword evidence="4 9" id="KW-0949">S-adenosyl-L-methionine</keyword>
<dbReference type="CDD" id="cd01335">
    <property type="entry name" value="Radical_SAM"/>
    <property type="match status" value="1"/>
</dbReference>
<dbReference type="Proteomes" id="UP001360424">
    <property type="component" value="Chromosome"/>
</dbReference>
<dbReference type="EMBL" id="CP135136">
    <property type="protein sequence ID" value="WWR12055.1"/>
    <property type="molecule type" value="Genomic_DNA"/>
</dbReference>
<evidence type="ECO:0000256" key="4">
    <source>
        <dbReference type="ARBA" id="ARBA00022691"/>
    </source>
</evidence>
<dbReference type="NCBIfam" id="TIGR01574">
    <property type="entry name" value="miaB-methiolase"/>
    <property type="match status" value="1"/>
</dbReference>
<feature type="binding site" evidence="9">
    <location>
        <position position="164"/>
    </location>
    <ligand>
        <name>[4Fe-4S] cluster</name>
        <dbReference type="ChEBI" id="CHEBI:49883"/>
        <label>2</label>
        <note>4Fe-4S-S-AdoMet</note>
    </ligand>
</feature>
<evidence type="ECO:0000256" key="6">
    <source>
        <dbReference type="ARBA" id="ARBA00023004"/>
    </source>
</evidence>
<feature type="binding site" evidence="9">
    <location>
        <position position="49"/>
    </location>
    <ligand>
        <name>[4Fe-4S] cluster</name>
        <dbReference type="ChEBI" id="CHEBI:49883"/>
        <label>1</label>
    </ligand>
</feature>
<dbReference type="SUPFAM" id="SSF102114">
    <property type="entry name" value="Radical SAM enzymes"/>
    <property type="match status" value="1"/>
</dbReference>
<keyword evidence="7 9" id="KW-0411">Iron-sulfur</keyword>
<protein>
    <recommendedName>
        <fullName evidence="8 9">tRNA-2-methylthio-N(6)-dimethylallyladenosine synthase</fullName>
        <ecNumber evidence="8 9">2.8.4.3</ecNumber>
    </recommendedName>
    <alternativeName>
        <fullName evidence="9">(Dimethylallyl)adenosine tRNA methylthiotransferase MiaB</fullName>
    </alternativeName>
    <alternativeName>
        <fullName evidence="9">tRNA-i(6)A37 methylthiotransferase</fullName>
    </alternativeName>
</protein>
<accession>A0ABZ2H1B3</accession>
<dbReference type="GO" id="GO:0035597">
    <property type="term" value="F:tRNA-2-methylthio-N(6)-dimethylallyladenosine(37) synthase activity"/>
    <property type="evidence" value="ECO:0007669"/>
    <property type="project" value="UniProtKB-EC"/>
</dbReference>
<dbReference type="InterPro" id="IPR038135">
    <property type="entry name" value="Methylthiotransferase_N_sf"/>
</dbReference>
<evidence type="ECO:0000256" key="9">
    <source>
        <dbReference type="HAMAP-Rule" id="MF_01864"/>
    </source>
</evidence>
<evidence type="ECO:0000313" key="14">
    <source>
        <dbReference type="Proteomes" id="UP001360424"/>
    </source>
</evidence>
<feature type="binding site" evidence="9">
    <location>
        <position position="161"/>
    </location>
    <ligand>
        <name>[4Fe-4S] cluster</name>
        <dbReference type="ChEBI" id="CHEBI:49883"/>
        <label>2</label>
        <note>4Fe-4S-S-AdoMet</note>
    </ligand>
</feature>